<reference evidence="2" key="1">
    <citation type="submission" date="2023-05" db="EMBL/GenBank/DDBJ databases">
        <title>Nepenthes gracilis genome sequencing.</title>
        <authorList>
            <person name="Fukushima K."/>
        </authorList>
    </citation>
    <scope>NUCLEOTIDE SEQUENCE</scope>
    <source>
        <strain evidence="2">SING2019-196</strain>
    </source>
</reference>
<dbReference type="Proteomes" id="UP001279734">
    <property type="component" value="Unassembled WGS sequence"/>
</dbReference>
<evidence type="ECO:0000313" key="3">
    <source>
        <dbReference type="Proteomes" id="UP001279734"/>
    </source>
</evidence>
<protein>
    <submittedName>
        <fullName evidence="2">Uncharacterized protein</fullName>
    </submittedName>
</protein>
<sequence>MDWPVELGSSSVGHRSSIISFVFSCMPIIGPFGLLRDLLFYFVLVDFLLLHLDDWKHWLVSSHAANSWNIGNGWTEQLLLPLFLPLCSLARI</sequence>
<dbReference type="AlphaFoldDB" id="A0AAD3RYC5"/>
<accession>A0AAD3RYC5</accession>
<gene>
    <name evidence="2" type="ORF">Nepgr_002607</name>
</gene>
<keyword evidence="1" id="KW-0472">Membrane</keyword>
<keyword evidence="1" id="KW-0812">Transmembrane</keyword>
<proteinExistence type="predicted"/>
<feature type="transmembrane region" description="Helical" evidence="1">
    <location>
        <begin position="20"/>
        <end position="49"/>
    </location>
</feature>
<keyword evidence="3" id="KW-1185">Reference proteome</keyword>
<organism evidence="2 3">
    <name type="scientific">Nepenthes gracilis</name>
    <name type="common">Slender pitcher plant</name>
    <dbReference type="NCBI Taxonomy" id="150966"/>
    <lineage>
        <taxon>Eukaryota</taxon>
        <taxon>Viridiplantae</taxon>
        <taxon>Streptophyta</taxon>
        <taxon>Embryophyta</taxon>
        <taxon>Tracheophyta</taxon>
        <taxon>Spermatophyta</taxon>
        <taxon>Magnoliopsida</taxon>
        <taxon>eudicotyledons</taxon>
        <taxon>Gunneridae</taxon>
        <taxon>Pentapetalae</taxon>
        <taxon>Caryophyllales</taxon>
        <taxon>Nepenthaceae</taxon>
        <taxon>Nepenthes</taxon>
    </lineage>
</organism>
<name>A0AAD3RYC5_NEPGR</name>
<comment type="caution">
    <text evidence="2">The sequence shown here is derived from an EMBL/GenBank/DDBJ whole genome shotgun (WGS) entry which is preliminary data.</text>
</comment>
<keyword evidence="1" id="KW-1133">Transmembrane helix</keyword>
<evidence type="ECO:0000256" key="1">
    <source>
        <dbReference type="SAM" id="Phobius"/>
    </source>
</evidence>
<dbReference type="EMBL" id="BSYO01000002">
    <property type="protein sequence ID" value="GMH00768.1"/>
    <property type="molecule type" value="Genomic_DNA"/>
</dbReference>
<evidence type="ECO:0000313" key="2">
    <source>
        <dbReference type="EMBL" id="GMH00768.1"/>
    </source>
</evidence>